<comment type="caution">
    <text evidence="1">The sequence shown here is derived from an EMBL/GenBank/DDBJ whole genome shotgun (WGS) entry which is preliminary data.</text>
</comment>
<organism evidence="1 2">
    <name type="scientific">Chiloscyllium punctatum</name>
    <name type="common">Brownbanded bambooshark</name>
    <name type="synonym">Hemiscyllium punctatum</name>
    <dbReference type="NCBI Taxonomy" id="137246"/>
    <lineage>
        <taxon>Eukaryota</taxon>
        <taxon>Metazoa</taxon>
        <taxon>Chordata</taxon>
        <taxon>Craniata</taxon>
        <taxon>Vertebrata</taxon>
        <taxon>Chondrichthyes</taxon>
        <taxon>Elasmobranchii</taxon>
        <taxon>Galeomorphii</taxon>
        <taxon>Galeoidea</taxon>
        <taxon>Orectolobiformes</taxon>
        <taxon>Hemiscylliidae</taxon>
        <taxon>Chiloscyllium</taxon>
    </lineage>
</organism>
<reference evidence="1 2" key="1">
    <citation type="journal article" date="2018" name="Nat. Ecol. Evol.">
        <title>Shark genomes provide insights into elasmobranch evolution and the origin of vertebrates.</title>
        <authorList>
            <person name="Hara Y"/>
            <person name="Yamaguchi K"/>
            <person name="Onimaru K"/>
            <person name="Kadota M"/>
            <person name="Koyanagi M"/>
            <person name="Keeley SD"/>
            <person name="Tatsumi K"/>
            <person name="Tanaka K"/>
            <person name="Motone F"/>
            <person name="Kageyama Y"/>
            <person name="Nozu R"/>
            <person name="Adachi N"/>
            <person name="Nishimura O"/>
            <person name="Nakagawa R"/>
            <person name="Tanegashima C"/>
            <person name="Kiyatake I"/>
            <person name="Matsumoto R"/>
            <person name="Murakumo K"/>
            <person name="Nishida K"/>
            <person name="Terakita A"/>
            <person name="Kuratani S"/>
            <person name="Sato K"/>
            <person name="Hyodo S Kuraku.S."/>
        </authorList>
    </citation>
    <scope>NUCLEOTIDE SEQUENCE [LARGE SCALE GENOMIC DNA]</scope>
</reference>
<evidence type="ECO:0000313" key="1">
    <source>
        <dbReference type="EMBL" id="GCC29542.1"/>
    </source>
</evidence>
<dbReference type="AlphaFoldDB" id="A0A401SGK0"/>
<keyword evidence="2" id="KW-1185">Reference proteome</keyword>
<gene>
    <name evidence="1" type="ORF">chiPu_0007984</name>
</gene>
<dbReference type="EMBL" id="BEZZ01000255">
    <property type="protein sequence ID" value="GCC29542.1"/>
    <property type="molecule type" value="Genomic_DNA"/>
</dbReference>
<accession>A0A401SGK0</accession>
<name>A0A401SGK0_CHIPU</name>
<protein>
    <submittedName>
        <fullName evidence="1">Uncharacterized protein</fullName>
    </submittedName>
</protein>
<evidence type="ECO:0000313" key="2">
    <source>
        <dbReference type="Proteomes" id="UP000287033"/>
    </source>
</evidence>
<dbReference type="Proteomes" id="UP000287033">
    <property type="component" value="Unassembled WGS sequence"/>
</dbReference>
<sequence>MTESRASSCSTVFRPLLLQPFALRTPTRTHQVSLPVRQFQEAHVCPSLHINVASQTGNPHVEARADFKCKVPTDRLGAKRTGIRKLKHQQGHKLVGRGARRAVCAEQLGHEPEISLK</sequence>
<proteinExistence type="predicted"/>